<sequence length="244" mass="28553">MEFTFYGDLIGMKSIYSNDPMKAYQTLNEFYNTCFNIIPDQKINNCDMQTYMFSDSILLTGNNIVNDLPTIQKLYLRLLSKSTIMLRGAIVSGKLNFDPRIERSSFKKMLPIGTELVRAISLEGQYKGARLIIENKLAEELLDEARDWKTISGYVNNLTGDNYIPKNDFRRRIIPVPEGGAYEYLYFWELDNVNSLQNLFHKDIEDKLSEIEKYMDTNKARHYSETLNLLKRSLNRKKYTETRL</sequence>
<gene>
    <name evidence="1" type="ordered locus">DMR_00800</name>
</gene>
<evidence type="ECO:0000313" key="2">
    <source>
        <dbReference type="Proteomes" id="UP000009071"/>
    </source>
</evidence>
<dbReference type="AlphaFoldDB" id="C4XTQ6"/>
<dbReference type="EMBL" id="AP010904">
    <property type="protein sequence ID" value="BAH73571.1"/>
    <property type="molecule type" value="Genomic_DNA"/>
</dbReference>
<dbReference type="KEGG" id="dma:DMR_00800"/>
<evidence type="ECO:0000313" key="1">
    <source>
        <dbReference type="EMBL" id="BAH73571.1"/>
    </source>
</evidence>
<organism evidence="1 2">
    <name type="scientific">Solidesulfovibrio magneticus (strain ATCC 700980 / DSM 13731 / RS-1)</name>
    <name type="common">Desulfovibrio magneticus</name>
    <dbReference type="NCBI Taxonomy" id="573370"/>
    <lineage>
        <taxon>Bacteria</taxon>
        <taxon>Pseudomonadati</taxon>
        <taxon>Thermodesulfobacteriota</taxon>
        <taxon>Desulfovibrionia</taxon>
        <taxon>Desulfovibrionales</taxon>
        <taxon>Desulfovibrionaceae</taxon>
        <taxon>Solidesulfovibrio</taxon>
    </lineage>
</organism>
<dbReference type="HOGENOM" id="CLU_1136612_0_0_7"/>
<keyword evidence="2" id="KW-1185">Reference proteome</keyword>
<dbReference type="RefSeq" id="WP_012749664.1">
    <property type="nucleotide sequence ID" value="NC_012796.1"/>
</dbReference>
<proteinExistence type="predicted"/>
<dbReference type="OrthoDB" id="9835840at2"/>
<evidence type="ECO:0008006" key="3">
    <source>
        <dbReference type="Google" id="ProtNLM"/>
    </source>
</evidence>
<dbReference type="eggNOG" id="ENOG502ZHQU">
    <property type="taxonomic scope" value="Bacteria"/>
</dbReference>
<protein>
    <recommendedName>
        <fullName evidence="3">Guanylate cyclase domain-containing protein</fullName>
    </recommendedName>
</protein>
<reference evidence="1 2" key="1">
    <citation type="journal article" date="2009" name="Genome Res.">
        <title>Whole genome sequence of Desulfovibrio magneticus strain RS-1 revealed common gene clusters in magnetotactic bacteria.</title>
        <authorList>
            <person name="Nakazawa H."/>
            <person name="Arakaki A."/>
            <person name="Narita-Yamada S."/>
            <person name="Yashiro I."/>
            <person name="Jinno K."/>
            <person name="Aoki N."/>
            <person name="Tsuruyama A."/>
            <person name="Okamura Y."/>
            <person name="Tanikawa S."/>
            <person name="Fujita N."/>
            <person name="Takeyama H."/>
            <person name="Matsunaga T."/>
        </authorList>
    </citation>
    <scope>NUCLEOTIDE SEQUENCE [LARGE SCALE GENOMIC DNA]</scope>
    <source>
        <strain evidence="2">ATCC 700980 / DSM 13731 / RS-1</strain>
    </source>
</reference>
<dbReference type="Proteomes" id="UP000009071">
    <property type="component" value="Chromosome"/>
</dbReference>
<dbReference type="STRING" id="573370.DMR_00800"/>
<name>C4XTQ6_SOLM1</name>
<accession>C4XTQ6</accession>